<dbReference type="InterPro" id="IPR036388">
    <property type="entry name" value="WH-like_DNA-bd_sf"/>
</dbReference>
<evidence type="ECO:0000256" key="4">
    <source>
        <dbReference type="ARBA" id="ARBA00023015"/>
    </source>
</evidence>
<evidence type="ECO:0000313" key="9">
    <source>
        <dbReference type="EMBL" id="ACF45243.1"/>
    </source>
</evidence>
<evidence type="ECO:0000313" key="10">
    <source>
        <dbReference type="Proteomes" id="UP000002725"/>
    </source>
</evidence>
<feature type="binding site" evidence="8">
    <location>
        <position position="90"/>
    </location>
    <ligand>
        <name>Fe cation</name>
        <dbReference type="ChEBI" id="CHEBI:24875"/>
    </ligand>
</feature>
<dbReference type="eggNOG" id="COG0735">
    <property type="taxonomic scope" value="Bacteria"/>
</dbReference>
<dbReference type="SUPFAM" id="SSF46785">
    <property type="entry name" value="Winged helix' DNA-binding domain"/>
    <property type="match status" value="1"/>
</dbReference>
<evidence type="ECO:0000256" key="7">
    <source>
        <dbReference type="PIRSR" id="PIRSR602481-1"/>
    </source>
</evidence>
<reference evidence="9" key="1">
    <citation type="submission" date="2008-06" db="EMBL/GenBank/DDBJ databases">
        <title>Complete sequence of chromosome of Prosthecochloris aestuarii DSM 271.</title>
        <authorList>
            <consortium name="US DOE Joint Genome Institute"/>
            <person name="Lucas S."/>
            <person name="Copeland A."/>
            <person name="Lapidus A."/>
            <person name="Glavina del Rio T."/>
            <person name="Dalin E."/>
            <person name="Tice H."/>
            <person name="Bruce D."/>
            <person name="Goodwin L."/>
            <person name="Pitluck S."/>
            <person name="Schmutz J."/>
            <person name="Larimer F."/>
            <person name="Land M."/>
            <person name="Hauser L."/>
            <person name="Kyrpides N."/>
            <person name="Anderson I."/>
            <person name="Liu Z."/>
            <person name="Li T."/>
            <person name="Zhao F."/>
            <person name="Overmann J."/>
            <person name="Bryant D.A."/>
            <person name="Richardson P."/>
        </authorList>
    </citation>
    <scope>NUCLEOTIDE SEQUENCE [LARGE SCALE GENOMIC DNA]</scope>
    <source>
        <strain evidence="9">DSM 271</strain>
    </source>
</reference>
<sequence length="143" mass="15844">MNAYLEKLREGGLKVTARRRAIIELFLNRNGALSPQDVQSSLKTRFSQCGLPGVYRNLDAMAACGILFRIVSFGSERRYALCRAADRSKHHHHIICVSCGKVGNVTECAFHDGMMVNGFELLNHVVQLNGLCASCAETMRSDQ</sequence>
<feature type="binding site" evidence="8">
    <location>
        <position position="124"/>
    </location>
    <ligand>
        <name>Fe cation</name>
        <dbReference type="ChEBI" id="CHEBI:24875"/>
    </ligand>
</feature>
<gene>
    <name evidence="9" type="ordered locus">Paes_0184</name>
</gene>
<protein>
    <submittedName>
        <fullName evidence="9">Ferric uptake regulator, Fur family</fullName>
    </submittedName>
</protein>
<accession>B4S3P7</accession>
<dbReference type="HOGENOM" id="CLU_096072_3_1_10"/>
<keyword evidence="8" id="KW-0408">Iron</keyword>
<dbReference type="EMBL" id="CP001108">
    <property type="protein sequence ID" value="ACF45243.1"/>
    <property type="molecule type" value="Genomic_DNA"/>
</dbReference>
<keyword evidence="6" id="KW-0804">Transcription</keyword>
<keyword evidence="3 7" id="KW-0862">Zinc</keyword>
<evidence type="ECO:0000256" key="8">
    <source>
        <dbReference type="PIRSR" id="PIRSR602481-2"/>
    </source>
</evidence>
<dbReference type="Proteomes" id="UP000002725">
    <property type="component" value="Chromosome"/>
</dbReference>
<dbReference type="InterPro" id="IPR002481">
    <property type="entry name" value="FUR"/>
</dbReference>
<proteinExistence type="inferred from homology"/>
<keyword evidence="4" id="KW-0805">Transcription regulation</keyword>
<evidence type="ECO:0000256" key="5">
    <source>
        <dbReference type="ARBA" id="ARBA00023125"/>
    </source>
</evidence>
<dbReference type="GO" id="GO:0045892">
    <property type="term" value="P:negative regulation of DNA-templated transcription"/>
    <property type="evidence" value="ECO:0007669"/>
    <property type="project" value="TreeGrafter"/>
</dbReference>
<dbReference type="InterPro" id="IPR043135">
    <property type="entry name" value="Fur_C"/>
</dbReference>
<dbReference type="GO" id="GO:0003700">
    <property type="term" value="F:DNA-binding transcription factor activity"/>
    <property type="evidence" value="ECO:0007669"/>
    <property type="project" value="InterPro"/>
</dbReference>
<dbReference type="GO" id="GO:0000976">
    <property type="term" value="F:transcription cis-regulatory region binding"/>
    <property type="evidence" value="ECO:0007669"/>
    <property type="project" value="TreeGrafter"/>
</dbReference>
<keyword evidence="7" id="KW-0479">Metal-binding</keyword>
<evidence type="ECO:0000256" key="2">
    <source>
        <dbReference type="ARBA" id="ARBA00022491"/>
    </source>
</evidence>
<keyword evidence="2" id="KW-0678">Repressor</keyword>
<evidence type="ECO:0000256" key="3">
    <source>
        <dbReference type="ARBA" id="ARBA00022833"/>
    </source>
</evidence>
<dbReference type="RefSeq" id="WP_012504780.1">
    <property type="nucleotide sequence ID" value="NC_011059.1"/>
</dbReference>
<dbReference type="Pfam" id="PF01475">
    <property type="entry name" value="FUR"/>
    <property type="match status" value="1"/>
</dbReference>
<dbReference type="GO" id="GO:0008270">
    <property type="term" value="F:zinc ion binding"/>
    <property type="evidence" value="ECO:0007669"/>
    <property type="project" value="TreeGrafter"/>
</dbReference>
<feature type="binding site" evidence="7">
    <location>
        <position position="99"/>
    </location>
    <ligand>
        <name>Zn(2+)</name>
        <dbReference type="ChEBI" id="CHEBI:29105"/>
    </ligand>
</feature>
<comment type="cofactor">
    <cofactor evidence="8">
        <name>Mn(2+)</name>
        <dbReference type="ChEBI" id="CHEBI:29035"/>
    </cofactor>
    <cofactor evidence="8">
        <name>Fe(2+)</name>
        <dbReference type="ChEBI" id="CHEBI:29033"/>
    </cofactor>
    <text evidence="8">Binds 1 Mn(2+) or Fe(2+) ion per subunit.</text>
</comment>
<dbReference type="CDD" id="cd07153">
    <property type="entry name" value="Fur_like"/>
    <property type="match status" value="1"/>
</dbReference>
<comment type="cofactor">
    <cofactor evidence="7">
        <name>Zn(2+)</name>
        <dbReference type="ChEBI" id="CHEBI:29105"/>
    </cofactor>
    <text evidence="7">Binds 1 zinc ion per subunit.</text>
</comment>
<dbReference type="PANTHER" id="PTHR33202">
    <property type="entry name" value="ZINC UPTAKE REGULATION PROTEIN"/>
    <property type="match status" value="1"/>
</dbReference>
<dbReference type="InterPro" id="IPR036390">
    <property type="entry name" value="WH_DNA-bd_sf"/>
</dbReference>
<feature type="binding site" evidence="7">
    <location>
        <position position="135"/>
    </location>
    <ligand>
        <name>Zn(2+)</name>
        <dbReference type="ChEBI" id="CHEBI:29105"/>
    </ligand>
</feature>
<dbReference type="Gene3D" id="1.10.10.10">
    <property type="entry name" value="Winged helix-like DNA-binding domain superfamily/Winged helix DNA-binding domain"/>
    <property type="match status" value="1"/>
</dbReference>
<dbReference type="STRING" id="290512.Paes_0184"/>
<dbReference type="AlphaFoldDB" id="B4S3P7"/>
<keyword evidence="10" id="KW-1185">Reference proteome</keyword>
<dbReference type="Gene3D" id="3.30.1490.190">
    <property type="match status" value="1"/>
</dbReference>
<dbReference type="KEGG" id="paa:Paes_0184"/>
<dbReference type="PANTHER" id="PTHR33202:SF7">
    <property type="entry name" value="FERRIC UPTAKE REGULATION PROTEIN"/>
    <property type="match status" value="1"/>
</dbReference>
<keyword evidence="5" id="KW-0238">DNA-binding</keyword>
<feature type="binding site" evidence="7">
    <location>
        <position position="132"/>
    </location>
    <ligand>
        <name>Zn(2+)</name>
        <dbReference type="ChEBI" id="CHEBI:29105"/>
    </ligand>
</feature>
<organism evidence="9 10">
    <name type="scientific">Prosthecochloris aestuarii (strain DSM 271 / SK 413)</name>
    <dbReference type="NCBI Taxonomy" id="290512"/>
    <lineage>
        <taxon>Bacteria</taxon>
        <taxon>Pseudomonadati</taxon>
        <taxon>Chlorobiota</taxon>
        <taxon>Chlorobiia</taxon>
        <taxon>Chlorobiales</taxon>
        <taxon>Chlorobiaceae</taxon>
        <taxon>Prosthecochloris</taxon>
    </lineage>
</organism>
<dbReference type="GO" id="GO:1900376">
    <property type="term" value="P:regulation of secondary metabolite biosynthetic process"/>
    <property type="evidence" value="ECO:0007669"/>
    <property type="project" value="TreeGrafter"/>
</dbReference>
<feature type="binding site" evidence="7">
    <location>
        <position position="96"/>
    </location>
    <ligand>
        <name>Zn(2+)</name>
        <dbReference type="ChEBI" id="CHEBI:29105"/>
    </ligand>
</feature>
<evidence type="ECO:0000256" key="6">
    <source>
        <dbReference type="ARBA" id="ARBA00023163"/>
    </source>
</evidence>
<comment type="similarity">
    <text evidence="1">Belongs to the Fur family.</text>
</comment>
<name>B4S3P7_PROA2</name>
<evidence type="ECO:0000256" key="1">
    <source>
        <dbReference type="ARBA" id="ARBA00007957"/>
    </source>
</evidence>